<evidence type="ECO:0000256" key="9">
    <source>
        <dbReference type="SAM" id="Phobius"/>
    </source>
</evidence>
<feature type="repeat" description="ANK" evidence="7">
    <location>
        <begin position="109"/>
        <end position="131"/>
    </location>
</feature>
<organism evidence="11 12">
    <name type="scientific">Cucumis sativus</name>
    <name type="common">Cucumber</name>
    <dbReference type="NCBI Taxonomy" id="3659"/>
    <lineage>
        <taxon>Eukaryota</taxon>
        <taxon>Viridiplantae</taxon>
        <taxon>Streptophyta</taxon>
        <taxon>Embryophyta</taxon>
        <taxon>Tracheophyta</taxon>
        <taxon>Spermatophyta</taxon>
        <taxon>Magnoliopsida</taxon>
        <taxon>eudicotyledons</taxon>
        <taxon>Gunneridae</taxon>
        <taxon>Pentapetalae</taxon>
        <taxon>rosids</taxon>
        <taxon>fabids</taxon>
        <taxon>Cucurbitales</taxon>
        <taxon>Cucurbitaceae</taxon>
        <taxon>Benincaseae</taxon>
        <taxon>Cucumis</taxon>
    </lineage>
</organism>
<evidence type="ECO:0000256" key="8">
    <source>
        <dbReference type="SAM" id="MobiDB-lite"/>
    </source>
</evidence>
<comment type="subcellular location">
    <subcellularLocation>
        <location evidence="1">Membrane</location>
        <topology evidence="1">Multi-pass membrane protein</topology>
    </subcellularLocation>
</comment>
<dbReference type="PANTHER" id="PTHR24186:SF37">
    <property type="entry name" value="PGG DOMAIN-CONTAINING PROTEIN"/>
    <property type="match status" value="1"/>
</dbReference>
<feature type="domain" description="PGG" evidence="10">
    <location>
        <begin position="299"/>
        <end position="401"/>
    </location>
</feature>
<evidence type="ECO:0000256" key="6">
    <source>
        <dbReference type="ARBA" id="ARBA00023136"/>
    </source>
</evidence>
<feature type="region of interest" description="Disordered" evidence="8">
    <location>
        <begin position="247"/>
        <end position="267"/>
    </location>
</feature>
<gene>
    <name evidence="11" type="ORF">Csa_6G363020</name>
</gene>
<dbReference type="Proteomes" id="UP000029981">
    <property type="component" value="Chromosome 6"/>
</dbReference>
<evidence type="ECO:0000313" key="11">
    <source>
        <dbReference type="EMBL" id="KGN47595.1"/>
    </source>
</evidence>
<accession>A0A0A0KD35</accession>
<dbReference type="PROSITE" id="PS50088">
    <property type="entry name" value="ANK_REPEAT"/>
    <property type="match status" value="3"/>
</dbReference>
<dbReference type="PROSITE" id="PS50297">
    <property type="entry name" value="ANK_REP_REGION"/>
    <property type="match status" value="3"/>
</dbReference>
<feature type="transmembrane region" description="Helical" evidence="9">
    <location>
        <begin position="434"/>
        <end position="460"/>
    </location>
</feature>
<feature type="transmembrane region" description="Helical" evidence="9">
    <location>
        <begin position="376"/>
        <end position="398"/>
    </location>
</feature>
<evidence type="ECO:0000256" key="1">
    <source>
        <dbReference type="ARBA" id="ARBA00004141"/>
    </source>
</evidence>
<reference evidence="11 12" key="2">
    <citation type="journal article" date="2009" name="PLoS ONE">
        <title>An integrated genetic and cytogenetic map of the cucumber genome.</title>
        <authorList>
            <person name="Ren Y."/>
            <person name="Zhang Z."/>
            <person name="Liu J."/>
            <person name="Staub J.E."/>
            <person name="Han Y."/>
            <person name="Cheng Z."/>
            <person name="Li X."/>
            <person name="Lu J."/>
            <person name="Miao H."/>
            <person name="Kang H."/>
            <person name="Xie B."/>
            <person name="Gu X."/>
            <person name="Wang X."/>
            <person name="Du Y."/>
            <person name="Jin W."/>
            <person name="Huang S."/>
        </authorList>
    </citation>
    <scope>NUCLEOTIDE SEQUENCE [LARGE SCALE GENOMIC DNA]</scope>
    <source>
        <strain evidence="12">cv. 9930</strain>
    </source>
</reference>
<dbReference type="Pfam" id="PF13637">
    <property type="entry name" value="Ank_4"/>
    <property type="match status" value="1"/>
</dbReference>
<feature type="repeat" description="ANK" evidence="7">
    <location>
        <begin position="75"/>
        <end position="102"/>
    </location>
</feature>
<keyword evidence="6 9" id="KW-0472">Membrane</keyword>
<keyword evidence="5 7" id="KW-0040">ANK repeat</keyword>
<dbReference type="AlphaFoldDB" id="A0A0A0KD35"/>
<dbReference type="PANTHER" id="PTHR24186">
    <property type="entry name" value="PROTEIN PHOSPHATASE 1 REGULATORY SUBUNIT"/>
    <property type="match status" value="1"/>
</dbReference>
<dbReference type="SUPFAM" id="SSF48403">
    <property type="entry name" value="Ankyrin repeat"/>
    <property type="match status" value="1"/>
</dbReference>
<keyword evidence="2 9" id="KW-0812">Transmembrane</keyword>
<dbReference type="OrthoDB" id="7729168at2759"/>
<reference evidence="11 12" key="3">
    <citation type="journal article" date="2010" name="BMC Genomics">
        <title>Transcriptome sequencing and comparative analysis of cucumber flowers with different sex types.</title>
        <authorList>
            <person name="Guo S."/>
            <person name="Zheng Y."/>
            <person name="Joung J.G."/>
            <person name="Liu S."/>
            <person name="Zhang Z."/>
            <person name="Crasta O.R."/>
            <person name="Sobral B.W."/>
            <person name="Xu Y."/>
            <person name="Huang S."/>
            <person name="Fei Z."/>
        </authorList>
    </citation>
    <scope>NUCLEOTIDE SEQUENCE [LARGE SCALE GENOMIC DNA]</scope>
    <source>
        <strain evidence="12">cv. 9930</strain>
    </source>
</reference>
<sequence length="476" mass="52253">MAESRREKLNEAAIEGNVTTLLELLQQDQLLLTRLNYLNDFKETPLHVASLLGHLTFVHELLKRIPRLAKELDSRGCSALHFAAAEGFLDIVKILVRVDPDMCSICNQDGMNPIHLAAMRGRIDVLAELVRVRPTAARTAVDGGGTVLHLCVKYNQLEALKMLIETIGVKDRDNGFINSQDNYGFTILHLAVSNKQLQTVKYLINNNTKIQVNAKTSNGFTALDILSQSHRDLKDMDIAETLTAAKAVRTTNKKPPPPPPSSSNCVEKNKRTGLRWAFSALFHGGDWWFPNETSEWLMKQESLMVVASLIATMAFQAGLSPPGGVWGDDSPGAGTSVMAAKAEETYQKYLVANSIGFMTSFIAIVMILVGLPKKRIFMRFLIMTMCAAVCSMAFTYGYSISFFTPVSPGISPAPSPQPFQAGSVTDAGYKPKSVISWISVIVAIVVTSSMGVFLIGKLFYVHSRENKSTEHPDSPL</sequence>
<dbReference type="SMART" id="SM00248">
    <property type="entry name" value="ANK"/>
    <property type="match status" value="6"/>
</dbReference>
<evidence type="ECO:0000256" key="7">
    <source>
        <dbReference type="PROSITE-ProRule" id="PRU00023"/>
    </source>
</evidence>
<dbReference type="GO" id="GO:0016020">
    <property type="term" value="C:membrane"/>
    <property type="evidence" value="ECO:0007669"/>
    <property type="project" value="UniProtKB-SubCell"/>
</dbReference>
<dbReference type="EMBL" id="CM002927">
    <property type="protein sequence ID" value="KGN47595.1"/>
    <property type="molecule type" value="Genomic_DNA"/>
</dbReference>
<feature type="transmembrane region" description="Helical" evidence="9">
    <location>
        <begin position="349"/>
        <end position="369"/>
    </location>
</feature>
<dbReference type="eggNOG" id="KOG0504">
    <property type="taxonomic scope" value="Eukaryota"/>
</dbReference>
<evidence type="ECO:0000256" key="2">
    <source>
        <dbReference type="ARBA" id="ARBA00022692"/>
    </source>
</evidence>
<evidence type="ECO:0000256" key="4">
    <source>
        <dbReference type="ARBA" id="ARBA00022989"/>
    </source>
</evidence>
<dbReference type="Gene3D" id="1.25.40.20">
    <property type="entry name" value="Ankyrin repeat-containing domain"/>
    <property type="match status" value="1"/>
</dbReference>
<dbReference type="InterPro" id="IPR026961">
    <property type="entry name" value="PGG_dom"/>
</dbReference>
<name>A0A0A0KD35_CUCSA</name>
<reference evidence="11 12" key="4">
    <citation type="journal article" date="2011" name="BMC Genomics">
        <title>RNA-Seq improves annotation of protein-coding genes in the cucumber genome.</title>
        <authorList>
            <person name="Li Z."/>
            <person name="Zhang Z."/>
            <person name="Yan P."/>
            <person name="Huang S."/>
            <person name="Fei Z."/>
            <person name="Lin K."/>
        </authorList>
    </citation>
    <scope>NUCLEOTIDE SEQUENCE [LARGE SCALE GENOMIC DNA]</scope>
    <source>
        <strain evidence="12">cv. 9930</strain>
    </source>
</reference>
<keyword evidence="12" id="KW-1185">Reference proteome</keyword>
<dbReference type="Gramene" id="KGN47595">
    <property type="protein sequence ID" value="KGN47595"/>
    <property type="gene ID" value="Csa_6G363020"/>
</dbReference>
<dbReference type="InterPro" id="IPR036770">
    <property type="entry name" value="Ankyrin_rpt-contain_sf"/>
</dbReference>
<feature type="repeat" description="ANK" evidence="7">
    <location>
        <begin position="183"/>
        <end position="215"/>
    </location>
</feature>
<keyword evidence="4 9" id="KW-1133">Transmembrane helix</keyword>
<protein>
    <recommendedName>
        <fullName evidence="10">PGG domain-containing protein</fullName>
    </recommendedName>
</protein>
<dbReference type="Pfam" id="PF13962">
    <property type="entry name" value="PGG"/>
    <property type="match status" value="1"/>
</dbReference>
<proteinExistence type="predicted"/>
<evidence type="ECO:0000259" key="10">
    <source>
        <dbReference type="Pfam" id="PF13962"/>
    </source>
</evidence>
<keyword evidence="3" id="KW-0677">Repeat</keyword>
<evidence type="ECO:0000256" key="3">
    <source>
        <dbReference type="ARBA" id="ARBA00022737"/>
    </source>
</evidence>
<evidence type="ECO:0000313" key="12">
    <source>
        <dbReference type="Proteomes" id="UP000029981"/>
    </source>
</evidence>
<dbReference type="STRING" id="3659.A0A0A0KD35"/>
<dbReference type="OMA" id="LMVIMWS"/>
<dbReference type="Pfam" id="PF12796">
    <property type="entry name" value="Ank_2"/>
    <property type="match status" value="1"/>
</dbReference>
<dbReference type="InterPro" id="IPR002110">
    <property type="entry name" value="Ankyrin_rpt"/>
</dbReference>
<evidence type="ECO:0000256" key="5">
    <source>
        <dbReference type="ARBA" id="ARBA00023043"/>
    </source>
</evidence>
<reference evidence="11 12" key="1">
    <citation type="journal article" date="2009" name="Nat. Genet.">
        <title>The genome of the cucumber, Cucumis sativus L.</title>
        <authorList>
            <person name="Huang S."/>
            <person name="Li R."/>
            <person name="Zhang Z."/>
            <person name="Li L."/>
            <person name="Gu X."/>
            <person name="Fan W."/>
            <person name="Lucas W.J."/>
            <person name="Wang X."/>
            <person name="Xie B."/>
            <person name="Ni P."/>
            <person name="Ren Y."/>
            <person name="Zhu H."/>
            <person name="Li J."/>
            <person name="Lin K."/>
            <person name="Jin W."/>
            <person name="Fei Z."/>
            <person name="Li G."/>
            <person name="Staub J."/>
            <person name="Kilian A."/>
            <person name="van der Vossen E.A."/>
            <person name="Wu Y."/>
            <person name="Guo J."/>
            <person name="He J."/>
            <person name="Jia Z."/>
            <person name="Ren Y."/>
            <person name="Tian G."/>
            <person name="Lu Y."/>
            <person name="Ruan J."/>
            <person name="Qian W."/>
            <person name="Wang M."/>
            <person name="Huang Q."/>
            <person name="Li B."/>
            <person name="Xuan Z."/>
            <person name="Cao J."/>
            <person name="Asan"/>
            <person name="Wu Z."/>
            <person name="Zhang J."/>
            <person name="Cai Q."/>
            <person name="Bai Y."/>
            <person name="Zhao B."/>
            <person name="Han Y."/>
            <person name="Li Y."/>
            <person name="Li X."/>
            <person name="Wang S."/>
            <person name="Shi Q."/>
            <person name="Liu S."/>
            <person name="Cho W.K."/>
            <person name="Kim J.Y."/>
            <person name="Xu Y."/>
            <person name="Heller-Uszynska K."/>
            <person name="Miao H."/>
            <person name="Cheng Z."/>
            <person name="Zhang S."/>
            <person name="Wu J."/>
            <person name="Yang Y."/>
            <person name="Kang H."/>
            <person name="Li M."/>
            <person name="Liang H."/>
            <person name="Ren X."/>
            <person name="Shi Z."/>
            <person name="Wen M."/>
            <person name="Jian M."/>
            <person name="Yang H."/>
            <person name="Zhang G."/>
            <person name="Yang Z."/>
            <person name="Chen R."/>
            <person name="Liu S."/>
            <person name="Li J."/>
            <person name="Ma L."/>
            <person name="Liu H."/>
            <person name="Zhou Y."/>
            <person name="Zhao J."/>
            <person name="Fang X."/>
            <person name="Li G."/>
            <person name="Fang L."/>
            <person name="Li Y."/>
            <person name="Liu D."/>
            <person name="Zheng H."/>
            <person name="Zhang Y."/>
            <person name="Qin N."/>
            <person name="Li Z."/>
            <person name="Yang G."/>
            <person name="Yang S."/>
            <person name="Bolund L."/>
            <person name="Kristiansen K."/>
            <person name="Zheng H."/>
            <person name="Li S."/>
            <person name="Zhang X."/>
            <person name="Yang H."/>
            <person name="Wang J."/>
            <person name="Sun R."/>
            <person name="Zhang B."/>
            <person name="Jiang S."/>
            <person name="Wang J."/>
            <person name="Du Y."/>
            <person name="Li S."/>
        </authorList>
    </citation>
    <scope>NUCLEOTIDE SEQUENCE [LARGE SCALE GENOMIC DNA]</scope>
    <source>
        <strain evidence="12">cv. 9930</strain>
    </source>
</reference>
<dbReference type="KEGG" id="csv:101204064"/>